<evidence type="ECO:0000256" key="3">
    <source>
        <dbReference type="ARBA" id="ARBA00022827"/>
    </source>
</evidence>
<dbReference type="STRING" id="981085.W9SL28"/>
<reference evidence="7" key="1">
    <citation type="submission" date="2013-01" db="EMBL/GenBank/DDBJ databases">
        <title>Draft Genome Sequence of a Mulberry Tree, Morus notabilis C.K. Schneid.</title>
        <authorList>
            <person name="He N."/>
            <person name="Zhao S."/>
        </authorList>
    </citation>
    <scope>NUCLEOTIDE SEQUENCE</scope>
</reference>
<organism evidence="6 7">
    <name type="scientific">Morus notabilis</name>
    <dbReference type="NCBI Taxonomy" id="981085"/>
    <lineage>
        <taxon>Eukaryota</taxon>
        <taxon>Viridiplantae</taxon>
        <taxon>Streptophyta</taxon>
        <taxon>Embryophyta</taxon>
        <taxon>Tracheophyta</taxon>
        <taxon>Spermatophyta</taxon>
        <taxon>Magnoliopsida</taxon>
        <taxon>eudicotyledons</taxon>
        <taxon>Gunneridae</taxon>
        <taxon>Pentapetalae</taxon>
        <taxon>rosids</taxon>
        <taxon>fabids</taxon>
        <taxon>Rosales</taxon>
        <taxon>Moraceae</taxon>
        <taxon>Moreae</taxon>
        <taxon>Morus</taxon>
    </lineage>
</organism>
<evidence type="ECO:0000313" key="7">
    <source>
        <dbReference type="Proteomes" id="UP000030645"/>
    </source>
</evidence>
<name>W9SL28_9ROSA</name>
<keyword evidence="5" id="KW-0560">Oxidoreductase</keyword>
<dbReference type="PANTHER" id="PTHR48467:SF1">
    <property type="entry name" value="GLUTAMATE SYNTHASE 1 [NADH], CHLOROPLASTIC-LIKE"/>
    <property type="match status" value="1"/>
</dbReference>
<evidence type="ECO:0008006" key="8">
    <source>
        <dbReference type="Google" id="ProtNLM"/>
    </source>
</evidence>
<gene>
    <name evidence="6" type="ORF">L484_003648</name>
</gene>
<evidence type="ECO:0000313" key="6">
    <source>
        <dbReference type="EMBL" id="EXC15861.1"/>
    </source>
</evidence>
<sequence>MLIRSRERDLVASTTAAASGVAFVDGGYLQLVLKSIGYKSLPVDGLPFDHKKGIVPNIKGRVISDAQKDPPVLEKGLYVCGWLKRGPTGIIGTNHYCAEETVASISEDVERGLVASSASLPKPGREGLLQVLDDRNVRVLPFSAWEKIDSEERRLGSLRNKPREKLVTWEDIMKVAD</sequence>
<dbReference type="SUPFAM" id="SSF51971">
    <property type="entry name" value="Nucleotide-binding domain"/>
    <property type="match status" value="1"/>
</dbReference>
<keyword evidence="2" id="KW-0285">Flavoprotein</keyword>
<dbReference type="eggNOG" id="KOG1800">
    <property type="taxonomic scope" value="Eukaryota"/>
</dbReference>
<evidence type="ECO:0000256" key="2">
    <source>
        <dbReference type="ARBA" id="ARBA00022630"/>
    </source>
</evidence>
<dbReference type="PANTHER" id="PTHR48467">
    <property type="entry name" value="GLUTAMATE SYNTHASE 1 [NADH], CHLOROPLASTIC-LIKE"/>
    <property type="match status" value="1"/>
</dbReference>
<dbReference type="AlphaFoldDB" id="W9SL28"/>
<keyword evidence="3" id="KW-0274">FAD</keyword>
<dbReference type="Proteomes" id="UP000030645">
    <property type="component" value="Unassembled WGS sequence"/>
</dbReference>
<evidence type="ECO:0000256" key="4">
    <source>
        <dbReference type="ARBA" id="ARBA00022857"/>
    </source>
</evidence>
<proteinExistence type="predicted"/>
<comment type="cofactor">
    <cofactor evidence="1">
        <name>FAD</name>
        <dbReference type="ChEBI" id="CHEBI:57692"/>
    </cofactor>
</comment>
<protein>
    <recommendedName>
        <fullName evidence="8">NADPH:adrenodoxin oxidoreductase</fullName>
    </recommendedName>
</protein>
<dbReference type="InterPro" id="IPR055275">
    <property type="entry name" value="Ferredox_Rdtase"/>
</dbReference>
<keyword evidence="7" id="KW-1185">Reference proteome</keyword>
<keyword evidence="4" id="KW-0521">NADP</keyword>
<evidence type="ECO:0000256" key="5">
    <source>
        <dbReference type="ARBA" id="ARBA00023002"/>
    </source>
</evidence>
<evidence type="ECO:0000256" key="1">
    <source>
        <dbReference type="ARBA" id="ARBA00001974"/>
    </source>
</evidence>
<accession>W9SL28</accession>
<dbReference type="Gene3D" id="3.40.50.720">
    <property type="entry name" value="NAD(P)-binding Rossmann-like Domain"/>
    <property type="match status" value="1"/>
</dbReference>
<dbReference type="GO" id="GO:0016491">
    <property type="term" value="F:oxidoreductase activity"/>
    <property type="evidence" value="ECO:0007669"/>
    <property type="project" value="UniProtKB-KW"/>
</dbReference>
<dbReference type="EMBL" id="KE345783">
    <property type="protein sequence ID" value="EXC15861.1"/>
    <property type="molecule type" value="Genomic_DNA"/>
</dbReference>